<dbReference type="Proteomes" id="UP000326759">
    <property type="component" value="Unassembled WGS sequence"/>
</dbReference>
<dbReference type="InterPro" id="IPR034754">
    <property type="entry name" value="GEMIN8"/>
</dbReference>
<proteinExistence type="predicted"/>
<feature type="region of interest" description="Disordered" evidence="1">
    <location>
        <begin position="70"/>
        <end position="102"/>
    </location>
</feature>
<evidence type="ECO:0000313" key="2">
    <source>
        <dbReference type="EMBL" id="KAB7496872.1"/>
    </source>
</evidence>
<dbReference type="PANTHER" id="PTHR16238">
    <property type="entry name" value="GEM-ASSOCIATED PROTEIN 8"/>
    <property type="match status" value="1"/>
</dbReference>
<dbReference type="PANTHER" id="PTHR16238:SF7">
    <property type="entry name" value="GEM-ASSOCIATED PROTEIN 8"/>
    <property type="match status" value="1"/>
</dbReference>
<evidence type="ECO:0000256" key="1">
    <source>
        <dbReference type="SAM" id="MobiDB-lite"/>
    </source>
</evidence>
<name>A0A5N5SSA0_9CRUS</name>
<evidence type="ECO:0000313" key="3">
    <source>
        <dbReference type="Proteomes" id="UP000326759"/>
    </source>
</evidence>
<dbReference type="OrthoDB" id="5989213at2759"/>
<comment type="caution">
    <text evidence="2">The sequence shown here is derived from an EMBL/GenBank/DDBJ whole genome shotgun (WGS) entry which is preliminary data.</text>
</comment>
<dbReference type="Pfam" id="PF15348">
    <property type="entry name" value="GEMIN8"/>
    <property type="match status" value="1"/>
</dbReference>
<dbReference type="GO" id="GO:0000387">
    <property type="term" value="P:spliceosomal snRNP assembly"/>
    <property type="evidence" value="ECO:0007669"/>
    <property type="project" value="InterPro"/>
</dbReference>
<feature type="compositionally biased region" description="Basic residues" evidence="1">
    <location>
        <begin position="71"/>
        <end position="84"/>
    </location>
</feature>
<dbReference type="EMBL" id="SEYY01020952">
    <property type="protein sequence ID" value="KAB7496872.1"/>
    <property type="molecule type" value="Genomic_DNA"/>
</dbReference>
<organism evidence="2 3">
    <name type="scientific">Armadillidium nasatum</name>
    <dbReference type="NCBI Taxonomy" id="96803"/>
    <lineage>
        <taxon>Eukaryota</taxon>
        <taxon>Metazoa</taxon>
        <taxon>Ecdysozoa</taxon>
        <taxon>Arthropoda</taxon>
        <taxon>Crustacea</taxon>
        <taxon>Multicrustacea</taxon>
        <taxon>Malacostraca</taxon>
        <taxon>Eumalacostraca</taxon>
        <taxon>Peracarida</taxon>
        <taxon>Isopoda</taxon>
        <taxon>Oniscidea</taxon>
        <taxon>Crinocheta</taxon>
        <taxon>Armadillidiidae</taxon>
        <taxon>Armadillidium</taxon>
    </lineage>
</organism>
<sequence length="221" mass="26384">MNSRFCSTDLWFKTKKYERFWNVYNKCMIYAHQDVLSRCYETGNELAATLYGMVREPLPQSYSEFCETSKRIKRRKKKRKRKKKNSELKNAAPLPPPPAEESVFVLTDDDTLQVKLQEQMKIEDIDIDDEYLTFMKTNLMHRLKWQQVKKEKMEEEEETFSDIEKREHPDVTREKNMKELYGDSAAQVHGMETALQLSFDRISTLYKPSIYPNIPVKLRFD</sequence>
<protein>
    <submittedName>
        <fullName evidence="2">Gem-associated protein 8</fullName>
    </submittedName>
</protein>
<dbReference type="AlphaFoldDB" id="A0A5N5SSA0"/>
<reference evidence="2 3" key="1">
    <citation type="journal article" date="2019" name="PLoS Biol.">
        <title>Sex chromosomes control vertical transmission of feminizing Wolbachia symbionts in an isopod.</title>
        <authorList>
            <person name="Becking T."/>
            <person name="Chebbi M.A."/>
            <person name="Giraud I."/>
            <person name="Moumen B."/>
            <person name="Laverre T."/>
            <person name="Caubet Y."/>
            <person name="Peccoud J."/>
            <person name="Gilbert C."/>
            <person name="Cordaux R."/>
        </authorList>
    </citation>
    <scope>NUCLEOTIDE SEQUENCE [LARGE SCALE GENOMIC DNA]</scope>
    <source>
        <strain evidence="2">ANa2</strain>
        <tissue evidence="2">Whole body excluding digestive tract and cuticle</tissue>
    </source>
</reference>
<dbReference type="GO" id="GO:0032797">
    <property type="term" value="C:SMN complex"/>
    <property type="evidence" value="ECO:0007669"/>
    <property type="project" value="InterPro"/>
</dbReference>
<accession>A0A5N5SSA0</accession>
<gene>
    <name evidence="2" type="primary">GEMIN8</name>
    <name evidence="2" type="ORF">Anas_06253</name>
</gene>
<keyword evidence="3" id="KW-1185">Reference proteome</keyword>